<name>A0A0D9Y1E0_9ORYZ</name>
<dbReference type="EnsemblPlants" id="LPERR12G15720.1">
    <property type="protein sequence ID" value="LPERR12G15720.1"/>
    <property type="gene ID" value="LPERR12G15720"/>
</dbReference>
<evidence type="ECO:0000313" key="3">
    <source>
        <dbReference type="Proteomes" id="UP000032180"/>
    </source>
</evidence>
<protein>
    <submittedName>
        <fullName evidence="2">Uncharacterized protein</fullName>
    </submittedName>
</protein>
<reference evidence="2 3" key="1">
    <citation type="submission" date="2012-08" db="EMBL/GenBank/DDBJ databases">
        <title>Oryza genome evolution.</title>
        <authorList>
            <person name="Wing R.A."/>
        </authorList>
    </citation>
    <scope>NUCLEOTIDE SEQUENCE</scope>
</reference>
<feature type="region of interest" description="Disordered" evidence="1">
    <location>
        <begin position="1"/>
        <end position="58"/>
    </location>
</feature>
<organism evidence="2 3">
    <name type="scientific">Leersia perrieri</name>
    <dbReference type="NCBI Taxonomy" id="77586"/>
    <lineage>
        <taxon>Eukaryota</taxon>
        <taxon>Viridiplantae</taxon>
        <taxon>Streptophyta</taxon>
        <taxon>Embryophyta</taxon>
        <taxon>Tracheophyta</taxon>
        <taxon>Spermatophyta</taxon>
        <taxon>Magnoliopsida</taxon>
        <taxon>Liliopsida</taxon>
        <taxon>Poales</taxon>
        <taxon>Poaceae</taxon>
        <taxon>BOP clade</taxon>
        <taxon>Oryzoideae</taxon>
        <taxon>Oryzeae</taxon>
        <taxon>Oryzinae</taxon>
        <taxon>Leersia</taxon>
    </lineage>
</organism>
<sequence>RQSTVTEHHEQAGSHPATSINPPSPLPPWSREAAATSTTHPPRSNAQGGSPPATPWVCACRRPAASGCGEL</sequence>
<dbReference type="Gramene" id="LPERR12G15720.1">
    <property type="protein sequence ID" value="LPERR12G15720.1"/>
    <property type="gene ID" value="LPERR12G15720"/>
</dbReference>
<proteinExistence type="predicted"/>
<evidence type="ECO:0000313" key="2">
    <source>
        <dbReference type="EnsemblPlants" id="LPERR12G15720.1"/>
    </source>
</evidence>
<accession>A0A0D9Y1E0</accession>
<reference evidence="2" key="3">
    <citation type="submission" date="2015-04" db="UniProtKB">
        <authorList>
            <consortium name="EnsemblPlants"/>
        </authorList>
    </citation>
    <scope>IDENTIFICATION</scope>
</reference>
<dbReference type="HOGENOM" id="CLU_2747538_0_0_1"/>
<feature type="compositionally biased region" description="Polar residues" evidence="1">
    <location>
        <begin position="35"/>
        <end position="48"/>
    </location>
</feature>
<reference evidence="3" key="2">
    <citation type="submission" date="2013-12" db="EMBL/GenBank/DDBJ databases">
        <authorList>
            <person name="Yu Y."/>
            <person name="Lee S."/>
            <person name="de Baynast K."/>
            <person name="Wissotski M."/>
            <person name="Liu L."/>
            <person name="Talag J."/>
            <person name="Goicoechea J."/>
            <person name="Angelova A."/>
            <person name="Jetty R."/>
            <person name="Kudrna D."/>
            <person name="Golser W."/>
            <person name="Rivera L."/>
            <person name="Zhang J."/>
            <person name="Wing R."/>
        </authorList>
    </citation>
    <scope>NUCLEOTIDE SEQUENCE</scope>
</reference>
<evidence type="ECO:0000256" key="1">
    <source>
        <dbReference type="SAM" id="MobiDB-lite"/>
    </source>
</evidence>
<feature type="compositionally biased region" description="Basic and acidic residues" evidence="1">
    <location>
        <begin position="1"/>
        <end position="12"/>
    </location>
</feature>
<dbReference type="AlphaFoldDB" id="A0A0D9Y1E0"/>
<dbReference type="Proteomes" id="UP000032180">
    <property type="component" value="Chromosome 12"/>
</dbReference>
<keyword evidence="3" id="KW-1185">Reference proteome</keyword>